<protein>
    <submittedName>
        <fullName evidence="1">Uncharacterized protein</fullName>
    </submittedName>
</protein>
<reference evidence="1" key="1">
    <citation type="submission" date="2024-06" db="EMBL/GenBank/DDBJ databases">
        <title>Sequencing and assembly of the genome of Dyadobacter sp. strain 676, a symbiont of Cyamopsis tetragonoloba.</title>
        <authorList>
            <person name="Guro P."/>
            <person name="Sazanova A."/>
            <person name="Kuznetsova I."/>
            <person name="Belimov A."/>
            <person name="Safronova V."/>
        </authorList>
    </citation>
    <scope>NUCLEOTIDE SEQUENCE</scope>
    <source>
        <strain evidence="1">676</strain>
    </source>
</reference>
<gene>
    <name evidence="1" type="ORF">ABV298_30300</name>
</gene>
<organism evidence="1">
    <name type="scientific">Dyadobacter sp. 676</name>
    <dbReference type="NCBI Taxonomy" id="3088362"/>
    <lineage>
        <taxon>Bacteria</taxon>
        <taxon>Pseudomonadati</taxon>
        <taxon>Bacteroidota</taxon>
        <taxon>Cytophagia</taxon>
        <taxon>Cytophagales</taxon>
        <taxon>Spirosomataceae</taxon>
        <taxon>Dyadobacter</taxon>
    </lineage>
</organism>
<sequence>MTRSGVGLIRRNACLNDHSALFIVPGEIPGKVADKAVDNGVEMTPLRPGAR</sequence>
<dbReference type="RefSeq" id="WP_353719854.1">
    <property type="nucleotide sequence ID" value="NZ_CP159289.1"/>
</dbReference>
<proteinExistence type="predicted"/>
<name>A0AAU8FLD4_9BACT</name>
<dbReference type="AlphaFoldDB" id="A0AAU8FLD4"/>
<evidence type="ECO:0000313" key="1">
    <source>
        <dbReference type="EMBL" id="XCH24539.1"/>
    </source>
</evidence>
<dbReference type="EMBL" id="CP159289">
    <property type="protein sequence ID" value="XCH24539.1"/>
    <property type="molecule type" value="Genomic_DNA"/>
</dbReference>
<accession>A0AAU8FLD4</accession>